<gene>
    <name evidence="20" type="ORF">D5366_03700</name>
</gene>
<dbReference type="InterPro" id="IPR036412">
    <property type="entry name" value="HAD-like_sf"/>
</dbReference>
<dbReference type="InterPro" id="IPR001757">
    <property type="entry name" value="P_typ_ATPase"/>
</dbReference>
<evidence type="ECO:0000256" key="14">
    <source>
        <dbReference type="ARBA" id="ARBA00023065"/>
    </source>
</evidence>
<dbReference type="NCBIfam" id="TIGR01525">
    <property type="entry name" value="ATPase-IB_hvy"/>
    <property type="match status" value="1"/>
</dbReference>
<dbReference type="GO" id="GO:0043682">
    <property type="term" value="F:P-type divalent copper transporter activity"/>
    <property type="evidence" value="ECO:0007669"/>
    <property type="project" value="UniProtKB-EC"/>
</dbReference>
<dbReference type="InterPro" id="IPR017969">
    <property type="entry name" value="Heavy-metal-associated_CS"/>
</dbReference>
<dbReference type="PANTHER" id="PTHR43520:SF8">
    <property type="entry name" value="P-TYPE CU(+) TRANSPORTER"/>
    <property type="match status" value="1"/>
</dbReference>
<evidence type="ECO:0000256" key="16">
    <source>
        <dbReference type="ARBA" id="ARBA00038904"/>
    </source>
</evidence>
<dbReference type="InterPro" id="IPR044492">
    <property type="entry name" value="P_typ_ATPase_HD_dom"/>
</dbReference>
<protein>
    <recommendedName>
        <fullName evidence="16">P-type Cu(2+) transporter</fullName>
        <ecNumber evidence="16">7.2.2.9</ecNumber>
    </recommendedName>
</protein>
<dbReference type="Pfam" id="PF00702">
    <property type="entry name" value="Hydrolase"/>
    <property type="match status" value="1"/>
</dbReference>
<evidence type="ECO:0000313" key="21">
    <source>
        <dbReference type="Proteomes" id="UP000317214"/>
    </source>
</evidence>
<evidence type="ECO:0000256" key="12">
    <source>
        <dbReference type="ARBA" id="ARBA00022989"/>
    </source>
</evidence>
<keyword evidence="15 18" id="KW-0472">Membrane</keyword>
<evidence type="ECO:0000259" key="19">
    <source>
        <dbReference type="PROSITE" id="PS50846"/>
    </source>
</evidence>
<keyword evidence="13" id="KW-0186">Copper</keyword>
<dbReference type="PRINTS" id="PR00943">
    <property type="entry name" value="CUATPASE"/>
</dbReference>
<evidence type="ECO:0000256" key="4">
    <source>
        <dbReference type="ARBA" id="ARBA00022692"/>
    </source>
</evidence>
<dbReference type="GO" id="GO:0055070">
    <property type="term" value="P:copper ion homeostasis"/>
    <property type="evidence" value="ECO:0007669"/>
    <property type="project" value="TreeGrafter"/>
</dbReference>
<dbReference type="InterPro" id="IPR008250">
    <property type="entry name" value="ATPase_P-typ_transduc_dom_A_sf"/>
</dbReference>
<keyword evidence="21" id="KW-1185">Reference proteome</keyword>
<dbReference type="SUPFAM" id="SSF81653">
    <property type="entry name" value="Calcium ATPase, transduction domain A"/>
    <property type="match status" value="1"/>
</dbReference>
<dbReference type="InterPro" id="IPR023214">
    <property type="entry name" value="HAD_sf"/>
</dbReference>
<accession>A0A4Y6V3H9</accession>
<dbReference type="FunFam" id="2.70.150.10:FF:000002">
    <property type="entry name" value="Copper-transporting ATPase 1, putative"/>
    <property type="match status" value="1"/>
</dbReference>
<proteinExistence type="inferred from homology"/>
<feature type="domain" description="HMA" evidence="19">
    <location>
        <begin position="10"/>
        <end position="74"/>
    </location>
</feature>
<dbReference type="Proteomes" id="UP000317214">
    <property type="component" value="Chromosome"/>
</dbReference>
<name>A0A4Y6V3H9_9PROT</name>
<evidence type="ECO:0000313" key="20">
    <source>
        <dbReference type="EMBL" id="QDH24493.1"/>
    </source>
</evidence>
<evidence type="ECO:0000256" key="15">
    <source>
        <dbReference type="ARBA" id="ARBA00023136"/>
    </source>
</evidence>
<keyword evidence="3" id="KW-0813">Transport</keyword>
<dbReference type="NCBIfam" id="TIGR01494">
    <property type="entry name" value="ATPase_P-type"/>
    <property type="match status" value="1"/>
</dbReference>
<dbReference type="RefSeq" id="WP_141492338.1">
    <property type="nucleotide sequence ID" value="NZ_CP032485.1"/>
</dbReference>
<feature type="transmembrane region" description="Helical" evidence="18">
    <location>
        <begin position="403"/>
        <end position="425"/>
    </location>
</feature>
<dbReference type="SFLD" id="SFLDG00002">
    <property type="entry name" value="C1.7:_P-type_atpase_like"/>
    <property type="match status" value="1"/>
</dbReference>
<feature type="transmembrane region" description="Helical" evidence="18">
    <location>
        <begin position="226"/>
        <end position="245"/>
    </location>
</feature>
<keyword evidence="9 18" id="KW-0067">ATP-binding</keyword>
<keyword evidence="12 18" id="KW-1133">Transmembrane helix</keyword>
<keyword evidence="8" id="KW-0187">Copper transport</keyword>
<evidence type="ECO:0000256" key="1">
    <source>
        <dbReference type="ARBA" id="ARBA00004127"/>
    </source>
</evidence>
<dbReference type="PANTHER" id="PTHR43520">
    <property type="entry name" value="ATP7, ISOFORM B"/>
    <property type="match status" value="1"/>
</dbReference>
<keyword evidence="11" id="KW-1278">Translocase</keyword>
<dbReference type="InterPro" id="IPR027256">
    <property type="entry name" value="P-typ_ATPase_IB"/>
</dbReference>
<dbReference type="KEGG" id="ntn:D5366_03700"/>
<feature type="transmembrane region" description="Helical" evidence="18">
    <location>
        <begin position="251"/>
        <end position="269"/>
    </location>
</feature>
<dbReference type="NCBIfam" id="TIGR00003">
    <property type="entry name" value="copper ion binding protein"/>
    <property type="match status" value="1"/>
</dbReference>
<dbReference type="EMBL" id="CP032485">
    <property type="protein sequence ID" value="QDH24493.1"/>
    <property type="molecule type" value="Genomic_DNA"/>
</dbReference>
<evidence type="ECO:0000256" key="3">
    <source>
        <dbReference type="ARBA" id="ARBA00022448"/>
    </source>
</evidence>
<organism evidence="20 21">
    <name type="scientific">Neokomagataea tanensis</name>
    <dbReference type="NCBI Taxonomy" id="661191"/>
    <lineage>
        <taxon>Bacteria</taxon>
        <taxon>Pseudomonadati</taxon>
        <taxon>Pseudomonadota</taxon>
        <taxon>Alphaproteobacteria</taxon>
        <taxon>Acetobacterales</taxon>
        <taxon>Acetobacteraceae</taxon>
        <taxon>Neokomagataea</taxon>
    </lineage>
</organism>
<evidence type="ECO:0000256" key="7">
    <source>
        <dbReference type="ARBA" id="ARBA00022741"/>
    </source>
</evidence>
<keyword evidence="7 18" id="KW-0547">Nucleotide-binding</keyword>
<dbReference type="GO" id="GO:0012505">
    <property type="term" value="C:endomembrane system"/>
    <property type="evidence" value="ECO:0007669"/>
    <property type="project" value="UniProtKB-SubCell"/>
</dbReference>
<dbReference type="PROSITE" id="PS50846">
    <property type="entry name" value="HMA_2"/>
    <property type="match status" value="2"/>
</dbReference>
<dbReference type="Pfam" id="PF00403">
    <property type="entry name" value="HMA"/>
    <property type="match status" value="2"/>
</dbReference>
<keyword evidence="4 18" id="KW-0812">Transmembrane</keyword>
<dbReference type="InterPro" id="IPR006121">
    <property type="entry name" value="HMA_dom"/>
</dbReference>
<dbReference type="Gene3D" id="3.30.70.100">
    <property type="match status" value="2"/>
</dbReference>
<evidence type="ECO:0000256" key="11">
    <source>
        <dbReference type="ARBA" id="ARBA00022967"/>
    </source>
</evidence>
<feature type="domain" description="HMA" evidence="19">
    <location>
        <begin position="76"/>
        <end position="141"/>
    </location>
</feature>
<dbReference type="PROSITE" id="PS51257">
    <property type="entry name" value="PROKAR_LIPOPROTEIN"/>
    <property type="match status" value="1"/>
</dbReference>
<evidence type="ECO:0000256" key="13">
    <source>
        <dbReference type="ARBA" id="ARBA00023008"/>
    </source>
</evidence>
<evidence type="ECO:0000256" key="17">
    <source>
        <dbReference type="ARBA" id="ARBA00047424"/>
    </source>
</evidence>
<dbReference type="NCBIfam" id="TIGR01511">
    <property type="entry name" value="ATPase-IB1_Cu"/>
    <property type="match status" value="1"/>
</dbReference>
<evidence type="ECO:0000256" key="10">
    <source>
        <dbReference type="ARBA" id="ARBA00022842"/>
    </source>
</evidence>
<dbReference type="SUPFAM" id="SSF55008">
    <property type="entry name" value="HMA, heavy metal-associated domain"/>
    <property type="match status" value="2"/>
</dbReference>
<dbReference type="InterPro" id="IPR036163">
    <property type="entry name" value="HMA_dom_sf"/>
</dbReference>
<keyword evidence="6" id="KW-0677">Repeat</keyword>
<comment type="catalytic activity">
    <reaction evidence="17">
        <text>Cu(2+)(in) + ATP + H2O = Cu(2+)(out) + ADP + phosphate + H(+)</text>
        <dbReference type="Rhea" id="RHEA:10376"/>
        <dbReference type="ChEBI" id="CHEBI:15377"/>
        <dbReference type="ChEBI" id="CHEBI:15378"/>
        <dbReference type="ChEBI" id="CHEBI:29036"/>
        <dbReference type="ChEBI" id="CHEBI:30616"/>
        <dbReference type="ChEBI" id="CHEBI:43474"/>
        <dbReference type="ChEBI" id="CHEBI:456216"/>
        <dbReference type="EC" id="7.2.2.9"/>
    </reaction>
</comment>
<evidence type="ECO:0000256" key="18">
    <source>
        <dbReference type="RuleBase" id="RU362081"/>
    </source>
</evidence>
<dbReference type="SFLD" id="SFLDS00003">
    <property type="entry name" value="Haloacid_Dehalogenase"/>
    <property type="match status" value="1"/>
</dbReference>
<keyword evidence="10" id="KW-0460">Magnesium</keyword>
<keyword evidence="14" id="KW-0406">Ion transport</keyword>
<dbReference type="PROSITE" id="PS00154">
    <property type="entry name" value="ATPASE_E1_E2"/>
    <property type="match status" value="1"/>
</dbReference>
<reference evidence="20 21" key="1">
    <citation type="submission" date="2018-09" db="EMBL/GenBank/DDBJ databases">
        <title>The complete genome sequence of Neokomagataea tanensis NBRC 106556(T).</title>
        <authorList>
            <person name="Chua K.-O."/>
            <person name="See-Too W.-S."/>
            <person name="Hong K.-W."/>
            <person name="Yin W.-F."/>
            <person name="Chan K.-G."/>
        </authorList>
    </citation>
    <scope>NUCLEOTIDE SEQUENCE [LARGE SCALE GENOMIC DNA]</scope>
    <source>
        <strain evidence="21">AH13 \ NBRC 106556</strain>
    </source>
</reference>
<keyword evidence="5 18" id="KW-0479">Metal-binding</keyword>
<dbReference type="EC" id="7.2.2.9" evidence="16"/>
<dbReference type="GO" id="GO:0005507">
    <property type="term" value="F:copper ion binding"/>
    <property type="evidence" value="ECO:0007669"/>
    <property type="project" value="InterPro"/>
</dbReference>
<dbReference type="AlphaFoldDB" id="A0A4Y6V3H9"/>
<feature type="transmembrane region" description="Helical" evidence="18">
    <location>
        <begin position="163"/>
        <end position="186"/>
    </location>
</feature>
<dbReference type="SFLD" id="SFLDF00027">
    <property type="entry name" value="p-type_atpase"/>
    <property type="match status" value="1"/>
</dbReference>
<dbReference type="Gene3D" id="2.70.150.10">
    <property type="entry name" value="Calcium-transporting ATPase, cytoplasmic transduction domain A"/>
    <property type="match status" value="1"/>
</dbReference>
<dbReference type="GO" id="GO:0005886">
    <property type="term" value="C:plasma membrane"/>
    <property type="evidence" value="ECO:0007669"/>
    <property type="project" value="UniProtKB-SubCell"/>
</dbReference>
<dbReference type="GO" id="GO:0016887">
    <property type="term" value="F:ATP hydrolysis activity"/>
    <property type="evidence" value="ECO:0007669"/>
    <property type="project" value="InterPro"/>
</dbReference>
<dbReference type="Gene3D" id="3.40.50.1000">
    <property type="entry name" value="HAD superfamily/HAD-like"/>
    <property type="match status" value="1"/>
</dbReference>
<dbReference type="GO" id="GO:0005524">
    <property type="term" value="F:ATP binding"/>
    <property type="evidence" value="ECO:0007669"/>
    <property type="project" value="UniProtKB-UniRule"/>
</dbReference>
<comment type="similarity">
    <text evidence="2 18">Belongs to the cation transport ATPase (P-type) (TC 3.A.3) family. Type IB subfamily.</text>
</comment>
<feature type="transmembrane region" description="Helical" evidence="18">
    <location>
        <begin position="192"/>
        <end position="214"/>
    </location>
</feature>
<feature type="transmembrane region" description="Helical" evidence="18">
    <location>
        <begin position="431"/>
        <end position="456"/>
    </location>
</feature>
<dbReference type="InterPro" id="IPR023298">
    <property type="entry name" value="ATPase_P-typ_TM_dom_sf"/>
</dbReference>
<evidence type="ECO:0000256" key="6">
    <source>
        <dbReference type="ARBA" id="ARBA00022737"/>
    </source>
</evidence>
<dbReference type="SUPFAM" id="SSF81665">
    <property type="entry name" value="Calcium ATPase, transmembrane domain M"/>
    <property type="match status" value="1"/>
</dbReference>
<dbReference type="Gene3D" id="3.40.1110.10">
    <property type="entry name" value="Calcium-transporting ATPase, cytoplasmic domain N"/>
    <property type="match status" value="1"/>
</dbReference>
<dbReference type="PRINTS" id="PR00119">
    <property type="entry name" value="CATATPASE"/>
</dbReference>
<dbReference type="Pfam" id="PF00122">
    <property type="entry name" value="E1-E2_ATPase"/>
    <property type="match status" value="1"/>
</dbReference>
<evidence type="ECO:0000256" key="9">
    <source>
        <dbReference type="ARBA" id="ARBA00022840"/>
    </source>
</evidence>
<dbReference type="CDD" id="cd00371">
    <property type="entry name" value="HMA"/>
    <property type="match status" value="2"/>
</dbReference>
<evidence type="ECO:0000256" key="2">
    <source>
        <dbReference type="ARBA" id="ARBA00006024"/>
    </source>
</evidence>
<feature type="transmembrane region" description="Helical" evidence="18">
    <location>
        <begin position="745"/>
        <end position="764"/>
    </location>
</feature>
<sequence length="796" mass="83108">MSEAAKPYGHAVTVPITGMSCVACASRIERLLNRLEGVDAHVNFAAQRATITLEEPAKAADAIAAVRKAGFDVAQDSVDFALSGMSCAACATRIEKVLNRREGVEAVVNFAAERVHIRFTPGLSSPVELREAIAKAGFKASTFATGEDQSGVQRREEWRKESIRFAVMVVLALPLLVSMLGMMLTGKMPVPVMVQGVSALLVVGPAAPLFKRAYQALRAGAPNMDVLVALGSGVAFFYSVAVVVLRLPTPVYFEASGMILLLISFGKLLEFRAKQKSSAGLESLLKLQPQTAHVERDGQIVDGAVADIAVGDVFLVRPGEHVAVDGIVLEGRSEVDEAMLTGESVPVLKESGAEVKAGTLNVHGALRVRAVGVGADTSLARIVRMVEQAQGSRAPVQRVADRVSAVFVPSVLGVALLTFVLRWAVTQSWVTGLISAVSVLVIACPCALGLATPAAIMVGTARGAHKGIIFRSAEALEQAGRLKRIVFDKTGTLTLGYPDVVAVHPVAGVSRDQLLSVAASLEQSSEHPLGRAIVHAASGIVHDKLADFKAVPGCGVLGTLNGEKAALGTLTFLQKEGYEPDRITSGFNIEVEESKGRTVVWVASAGRVLGAIALADTLRPEAHAAVAELKSHGVQISMLTGDNARVAGVIGEALALNEVHAGLLPDDKAKLLASYQADGTRVGMVGDGVNDAPALAVADVGFALGAGTAVAAETAGIILMRNTLSSVVDAMLLSRATLSKIKQNLFFAFVYNILGIPLAAFGILNPVLAASAMALSSVSVITNSLLLNRWTAQSSH</sequence>
<feature type="transmembrane region" description="Helical" evidence="18">
    <location>
        <begin position="770"/>
        <end position="787"/>
    </location>
</feature>
<keyword evidence="18" id="KW-1003">Cell membrane</keyword>
<dbReference type="CDD" id="cd02094">
    <property type="entry name" value="P-type_ATPase_Cu-like"/>
    <property type="match status" value="1"/>
</dbReference>
<dbReference type="InterPro" id="IPR059000">
    <property type="entry name" value="ATPase_P-type_domA"/>
</dbReference>
<dbReference type="SUPFAM" id="SSF56784">
    <property type="entry name" value="HAD-like"/>
    <property type="match status" value="1"/>
</dbReference>
<dbReference type="InterPro" id="IPR023299">
    <property type="entry name" value="ATPase_P-typ_cyto_dom_N"/>
</dbReference>
<evidence type="ECO:0000256" key="8">
    <source>
        <dbReference type="ARBA" id="ARBA00022796"/>
    </source>
</evidence>
<evidence type="ECO:0000256" key="5">
    <source>
        <dbReference type="ARBA" id="ARBA00022723"/>
    </source>
</evidence>
<comment type="subcellular location">
    <subcellularLocation>
        <location evidence="18">Cell membrane</location>
    </subcellularLocation>
    <subcellularLocation>
        <location evidence="1">Endomembrane system</location>
        <topology evidence="1">Multi-pass membrane protein</topology>
    </subcellularLocation>
</comment>
<dbReference type="OrthoDB" id="9760802at2"/>
<dbReference type="InterPro" id="IPR006122">
    <property type="entry name" value="HMA_Cu_ion-bd"/>
</dbReference>
<dbReference type="InterPro" id="IPR018303">
    <property type="entry name" value="ATPase_P-typ_P_site"/>
</dbReference>
<dbReference type="PROSITE" id="PS01047">
    <property type="entry name" value="HMA_1"/>
    <property type="match status" value="2"/>
</dbReference>
<dbReference type="FunFam" id="3.30.70.100:FF:000005">
    <property type="entry name" value="Copper-exporting P-type ATPase A"/>
    <property type="match status" value="1"/>
</dbReference>